<dbReference type="GO" id="GO:0005829">
    <property type="term" value="C:cytosol"/>
    <property type="evidence" value="ECO:0007669"/>
    <property type="project" value="TreeGrafter"/>
</dbReference>
<comment type="caution">
    <text evidence="7">The sequence shown here is derived from an EMBL/GenBank/DDBJ whole genome shotgun (WGS) entry which is preliminary data.</text>
</comment>
<dbReference type="STRING" id="1293597.FC20_GL001744"/>
<dbReference type="PATRIC" id="fig|1293597.4.peg.1861"/>
<evidence type="ECO:0000256" key="3">
    <source>
        <dbReference type="ARBA" id="ARBA00023295"/>
    </source>
</evidence>
<evidence type="ECO:0000256" key="4">
    <source>
        <dbReference type="PROSITE-ProRule" id="PRU10055"/>
    </source>
</evidence>
<protein>
    <submittedName>
        <fullName evidence="7">6-phospho-beta-glucosidase</fullName>
    </submittedName>
</protein>
<dbReference type="EMBL" id="AZDU01000077">
    <property type="protein sequence ID" value="KRK99584.1"/>
    <property type="molecule type" value="Genomic_DNA"/>
</dbReference>
<reference evidence="7 8" key="1">
    <citation type="journal article" date="2015" name="Genome Announc.">
        <title>Expanding the biotechnology potential of lactobacilli through comparative genomics of 213 strains and associated genera.</title>
        <authorList>
            <person name="Sun Z."/>
            <person name="Harris H.M."/>
            <person name="McCann A."/>
            <person name="Guo C."/>
            <person name="Argimon S."/>
            <person name="Zhang W."/>
            <person name="Yang X."/>
            <person name="Jeffery I.B."/>
            <person name="Cooney J.C."/>
            <person name="Kagawa T.F."/>
            <person name="Liu W."/>
            <person name="Song Y."/>
            <person name="Salvetti E."/>
            <person name="Wrobel A."/>
            <person name="Rasinkangas P."/>
            <person name="Parkhill J."/>
            <person name="Rea M.C."/>
            <person name="O'Sullivan O."/>
            <person name="Ritari J."/>
            <person name="Douillard F.P."/>
            <person name="Paul Ross R."/>
            <person name="Yang R."/>
            <person name="Briner A.E."/>
            <person name="Felis G.E."/>
            <person name="de Vos W.M."/>
            <person name="Barrangou R."/>
            <person name="Klaenhammer T.R."/>
            <person name="Caufield P.W."/>
            <person name="Cui Y."/>
            <person name="Zhang H."/>
            <person name="O'Toole P.W."/>
        </authorList>
    </citation>
    <scope>NUCLEOTIDE SEQUENCE [LARGE SCALE GENOMIC DNA]</scope>
    <source>
        <strain evidence="7 8">DSM 19284</strain>
    </source>
</reference>
<dbReference type="InterPro" id="IPR017853">
    <property type="entry name" value="GH"/>
</dbReference>
<dbReference type="GO" id="GO:0008422">
    <property type="term" value="F:beta-glucosidase activity"/>
    <property type="evidence" value="ECO:0007669"/>
    <property type="project" value="TreeGrafter"/>
</dbReference>
<dbReference type="PANTHER" id="PTHR10353:SF122">
    <property type="entry name" value="6-PHOSPHO-BETA-GLUCOSIDASE ASCB-RELATED"/>
    <property type="match status" value="1"/>
</dbReference>
<dbReference type="InterPro" id="IPR033132">
    <property type="entry name" value="GH_1_N_CS"/>
</dbReference>
<proteinExistence type="inferred from homology"/>
<keyword evidence="2 6" id="KW-0378">Hydrolase</keyword>
<dbReference type="Proteomes" id="UP000051074">
    <property type="component" value="Unassembled WGS sequence"/>
</dbReference>
<accession>K0NIV2</accession>
<comment type="similarity">
    <text evidence="1 5">Belongs to the glycosyl hydrolase 1 family.</text>
</comment>
<dbReference type="InterPro" id="IPR001360">
    <property type="entry name" value="Glyco_hydro_1"/>
</dbReference>
<keyword evidence="8" id="KW-1185">Reference proteome</keyword>
<keyword evidence="3 6" id="KW-0326">Glycosidase</keyword>
<evidence type="ECO:0000256" key="1">
    <source>
        <dbReference type="ARBA" id="ARBA00010838"/>
    </source>
</evidence>
<organism evidence="7 8">
    <name type="scientific">Lactobacillus equicursoris DSM 19284 = JCM 14600 = CIP 110162</name>
    <dbReference type="NCBI Taxonomy" id="1293597"/>
    <lineage>
        <taxon>Bacteria</taxon>
        <taxon>Bacillati</taxon>
        <taxon>Bacillota</taxon>
        <taxon>Bacilli</taxon>
        <taxon>Lactobacillales</taxon>
        <taxon>Lactobacillaceae</taxon>
        <taxon>Lactobacillus</taxon>
    </lineage>
</organism>
<evidence type="ECO:0000313" key="7">
    <source>
        <dbReference type="EMBL" id="KRK99584.1"/>
    </source>
</evidence>
<feature type="active site" description="Nucleophile" evidence="4">
    <location>
        <position position="387"/>
    </location>
</feature>
<evidence type="ECO:0000313" key="8">
    <source>
        <dbReference type="Proteomes" id="UP000051074"/>
    </source>
</evidence>
<gene>
    <name evidence="7" type="ORF">FC20_GL001744</name>
</gene>
<dbReference type="PRINTS" id="PR00131">
    <property type="entry name" value="GLHYDRLASE1"/>
</dbReference>
<evidence type="ECO:0000256" key="5">
    <source>
        <dbReference type="RuleBase" id="RU003690"/>
    </source>
</evidence>
<name>K0NIV2_9LACO</name>
<evidence type="ECO:0000256" key="2">
    <source>
        <dbReference type="ARBA" id="ARBA00022801"/>
    </source>
</evidence>
<dbReference type="Pfam" id="PF00232">
    <property type="entry name" value="Glyco_hydro_1"/>
    <property type="match status" value="1"/>
</dbReference>
<dbReference type="PROSITE" id="PS00572">
    <property type="entry name" value="GLYCOSYL_HYDROL_F1_1"/>
    <property type="match status" value="1"/>
</dbReference>
<dbReference type="PANTHER" id="PTHR10353">
    <property type="entry name" value="GLYCOSYL HYDROLASE"/>
    <property type="match status" value="1"/>
</dbReference>
<dbReference type="eggNOG" id="COG2723">
    <property type="taxonomic scope" value="Bacteria"/>
</dbReference>
<dbReference type="AlphaFoldDB" id="K0NIV2"/>
<dbReference type="FunFam" id="3.20.20.80:FF:000004">
    <property type="entry name" value="Beta-glucosidase 6-phospho-beta-glucosidase"/>
    <property type="match status" value="1"/>
</dbReference>
<evidence type="ECO:0000256" key="6">
    <source>
        <dbReference type="RuleBase" id="RU004468"/>
    </source>
</evidence>
<dbReference type="InterPro" id="IPR018120">
    <property type="entry name" value="Glyco_hydro_1_AS"/>
</dbReference>
<dbReference type="SUPFAM" id="SSF51445">
    <property type="entry name" value="(Trans)glycosidases"/>
    <property type="match status" value="1"/>
</dbReference>
<sequence>MMANYVVPQNFMWGIATSANQVEGAWNEDGKGMSIADCERFNPRQDLNDYKKVNDMTSAEIDQALKDKTTKAWGKRHGVDFYHRYSSDLEMLAKTGINSMRISIAWSRIFPNGDDSKPNQAGLNYYEHLFKKMNSLGITPIVTLSHYEMPLNLVLNYNAWYDKKVADFFYNFAETVIDQYHDLIKYWIPINEIDSIIRHPYSSAGLVKDRFPNKNFKEVIYQAMHNQFVASAKITKYIHENYPALKVGSMITSTMVYPYNSDPRNMLKATQIMRESYDFSDIQIRGKYPKVLLKQIQKMGLQIDMTNEELKLIEENTADFVAFSYYSSVCTAFDTTGLKVTKANRTTGVYNKYLPESEWGWQIDPIGLRLILINLYDRYQKPLFIVENGLGAKDKLTDDGKVHDQYRIDYLKAHINEMLKSIKEDGIELMGYLMWGTTDMVSASTTQMSKRYGLIYVDLDDEGNGSYKRYPKDSYYWYQKLLSYGNEIPKSYLE</sequence>
<dbReference type="Gene3D" id="3.20.20.80">
    <property type="entry name" value="Glycosidases"/>
    <property type="match status" value="1"/>
</dbReference>
<dbReference type="GO" id="GO:0016052">
    <property type="term" value="P:carbohydrate catabolic process"/>
    <property type="evidence" value="ECO:0007669"/>
    <property type="project" value="TreeGrafter"/>
</dbReference>
<dbReference type="PROSITE" id="PS00653">
    <property type="entry name" value="GLYCOSYL_HYDROL_F1_2"/>
    <property type="match status" value="1"/>
</dbReference>